<evidence type="ECO:0000313" key="2">
    <source>
        <dbReference type="EMBL" id="MCU6797990.1"/>
    </source>
</evidence>
<name>A0ABT2UTJ3_9BACL</name>
<evidence type="ECO:0000313" key="3">
    <source>
        <dbReference type="Proteomes" id="UP001652445"/>
    </source>
</evidence>
<dbReference type="EMBL" id="JAOQIO010000124">
    <property type="protein sequence ID" value="MCU6797990.1"/>
    <property type="molecule type" value="Genomic_DNA"/>
</dbReference>
<gene>
    <name evidence="2" type="ORF">OB236_38285</name>
</gene>
<dbReference type="Gene3D" id="3.55.50.40">
    <property type="match status" value="1"/>
</dbReference>
<dbReference type="NCBIfam" id="TIGR01665">
    <property type="entry name" value="put_anti_recept"/>
    <property type="match status" value="1"/>
</dbReference>
<accession>A0ABT2UTJ3</accession>
<dbReference type="InterPro" id="IPR010572">
    <property type="entry name" value="Tail_dom"/>
</dbReference>
<evidence type="ECO:0000259" key="1">
    <source>
        <dbReference type="Pfam" id="PF06605"/>
    </source>
</evidence>
<dbReference type="Pfam" id="PF06605">
    <property type="entry name" value="Prophage_tail"/>
    <property type="match status" value="1"/>
</dbReference>
<comment type="caution">
    <text evidence="2">The sequence shown here is derived from an EMBL/GenBank/DDBJ whole genome shotgun (WGS) entry which is preliminary data.</text>
</comment>
<protein>
    <submittedName>
        <fullName evidence="2">Phage tail protein</fullName>
    </submittedName>
</protein>
<dbReference type="Proteomes" id="UP001652445">
    <property type="component" value="Unassembled WGS sequence"/>
</dbReference>
<proteinExistence type="predicted"/>
<reference evidence="2 3" key="1">
    <citation type="submission" date="2022-09" db="EMBL/GenBank/DDBJ databases">
        <authorList>
            <person name="Han X.L."/>
            <person name="Wang Q."/>
            <person name="Lu T."/>
        </authorList>
    </citation>
    <scope>NUCLEOTIDE SEQUENCE [LARGE SCALE GENOMIC DNA]</scope>
    <source>
        <strain evidence="2 3">WQ 127069</strain>
    </source>
</reference>
<keyword evidence="3" id="KW-1185">Reference proteome</keyword>
<dbReference type="InterPro" id="IPR007119">
    <property type="entry name" value="Phage_tail_spike_N"/>
</dbReference>
<feature type="domain" description="Tail spike" evidence="1">
    <location>
        <begin position="109"/>
        <end position="348"/>
    </location>
</feature>
<organism evidence="2 3">
    <name type="scientific">Paenibacillus baimaensis</name>
    <dbReference type="NCBI Taxonomy" id="2982185"/>
    <lineage>
        <taxon>Bacteria</taxon>
        <taxon>Bacillati</taxon>
        <taxon>Bacillota</taxon>
        <taxon>Bacilli</taxon>
        <taxon>Bacillales</taxon>
        <taxon>Paenibacillaceae</taxon>
        <taxon>Paenibacillus</taxon>
    </lineage>
</organism>
<sequence>MLPVGVLPSASEVTRKRRLNSDYGLSFLLPMNIADYTEKITLKGHVRDEKGQYYFIDSRSRVRDGLKLMAQIDCQHVMLRLADFKMPYESYIEEGFGVNILSLANLITNATGGKFLFVIDNTFELQDIKDFGRGNALQALQFIIKKYSCEMIPNNFVIHLKQQVGADTGMQYRFKKNIISNSFKDDARTLVTRMYSQMKDGLSFIGLTASNLTAEEYALLNAIPGAIVGGVIKVNYLISPYASHWANSTNAYYDGEIINQDIEDPLELLEATRKALKEQEVPIIDVTIDAADLHKIDGTEPQPDMGDTVMCIDPDMEMNMISARVIELTEYPYEMDKHTSVSLANFMLRDEMDIIADLDKSKRVVDNLLSGAKIRTTVFEDFAKLAIYDINNSKTEVKYDERGIVLQDKTNAQNQVVLSSNGLYLTTNGGASARAAITANGIVAEVIVGILGDFVKLRANQIVVGDAGETIGDGLLSSGASWNQKTTLLLSTGIYTGTLTTNQLIAGSAKISSALIDSIKANQIDVTGGKIIASQIDATNLQVVAANVTGKLVASQIDAKDLHVSSANIDGTITADTVKSTWVYAGTLTAQQINAVNGIVLGANASINWASVTAPSYTQINGTKPPSNADNTTDSIGASRLTKITSTGVYTGTVDAYQVNTVGLAAEKIYQAGSPSNYAVIGGSYGNLSLNYFGGEFFRIDNDISGVDLMWQSGISFLRVTSSNPYPGRAAKPKGVWDFTDATVYAGSIPINAIYNLQTQLNALITRLEYLENNAFILSYRNGGNIVFNSKNIAGKDSTSVLD</sequence>